<dbReference type="Pfam" id="PF19846">
    <property type="entry name" value="DUF6321"/>
    <property type="match status" value="1"/>
</dbReference>
<name>A0AAU8EJJ1_9CAUD</name>
<feature type="compositionally biased region" description="Basic and acidic residues" evidence="1">
    <location>
        <begin position="76"/>
        <end position="86"/>
    </location>
</feature>
<feature type="compositionally biased region" description="Basic and acidic residues" evidence="1">
    <location>
        <begin position="228"/>
        <end position="238"/>
    </location>
</feature>
<sequence>MAGGFQSDIPPAVNQTAKKYIRGMMKGRHRWNKLYGSRSKEVMHKTANKMAMGEMQKMPPTYNEIFGEANKSGDSSLRDWFSKSRSSDGTPGWVQLGGKYAGKPCAKQPGQTTKPKCGSSKMKRDLNKDEEERAFRRKNRQDPNPDRRGKAKNVATEETIREAGDYWHPDPDKDRRISGQGNKARAREDRAGSSSSSSSKPDPKKLRPGESYMDYAKRQGKKSAPAPKPKERKRDKIGRAIGRVIDKVGGIKSEARNPYAIGMAKAQELTGDTPPLKKSTIKKAHKIADAIKKEEKDHEVSMAQSQLSSVEKDVKALKKKLGKKEKNLPAWMQAKITDTEHNMDAAAGYVTKEETELEEGRATDIAVNLIRKTQGDKPAELSKRTAMIRKLKQRQLDKYLKQRDKKKSERVTNVGIGEELEWLTEEQFDEAAGEKDACYKKVKARYKVWPSAYASGALVKCRKVGAANWGNKSEEVSFQEFQEKCWVGYKQVGMKKKGKKMVPNCVPEEVQNEGAAWTKKAGQNSEGGLNEKGRKSYERENPGSDLKRPSKKVGNKRRASFCARMRGMRKRQKPENNTGDDRLSKSLRAWNC</sequence>
<dbReference type="EMBL" id="PP861117">
    <property type="protein sequence ID" value="XCH00308.1"/>
    <property type="molecule type" value="Genomic_DNA"/>
</dbReference>
<reference evidence="3" key="1">
    <citation type="submission" date="2024-05" db="EMBL/GenBank/DDBJ databases">
        <authorList>
            <person name="Su C."/>
        </authorList>
    </citation>
    <scope>NUCLEOTIDE SEQUENCE</scope>
</reference>
<evidence type="ECO:0000313" key="3">
    <source>
        <dbReference type="EMBL" id="XCH00308.1"/>
    </source>
</evidence>
<feature type="compositionally biased region" description="Basic residues" evidence="1">
    <location>
        <begin position="549"/>
        <end position="559"/>
    </location>
</feature>
<feature type="compositionally biased region" description="Basic and acidic residues" evidence="1">
    <location>
        <begin position="122"/>
        <end position="148"/>
    </location>
</feature>
<proteinExistence type="predicted"/>
<feature type="compositionally biased region" description="Basic and acidic residues" evidence="1">
    <location>
        <begin position="158"/>
        <end position="177"/>
    </location>
</feature>
<feature type="region of interest" description="Disordered" evidence="1">
    <location>
        <begin position="62"/>
        <end position="241"/>
    </location>
</feature>
<feature type="region of interest" description="Disordered" evidence="1">
    <location>
        <begin position="292"/>
        <end position="311"/>
    </location>
</feature>
<protein>
    <recommendedName>
        <fullName evidence="2">DUF6321 domain-containing protein</fullName>
    </recommendedName>
</protein>
<feature type="domain" description="DUF6321" evidence="2">
    <location>
        <begin position="523"/>
        <end position="590"/>
    </location>
</feature>
<organism evidence="3">
    <name type="scientific">Synechococcus phage QB2</name>
    <dbReference type="NCBI Taxonomy" id="3159453"/>
    <lineage>
        <taxon>Viruses</taxon>
        <taxon>Duplodnaviria</taxon>
        <taxon>Heunggongvirae</taxon>
        <taxon>Uroviricota</taxon>
        <taxon>Caudoviricetes</taxon>
        <taxon>Pantevenvirales</taxon>
        <taxon>Kyanoviridae</taxon>
    </lineage>
</organism>
<accession>A0AAU8EJJ1</accession>
<evidence type="ECO:0000256" key="1">
    <source>
        <dbReference type="SAM" id="MobiDB-lite"/>
    </source>
</evidence>
<dbReference type="InterPro" id="IPR046284">
    <property type="entry name" value="DUF6321"/>
</dbReference>
<feature type="region of interest" description="Disordered" evidence="1">
    <location>
        <begin position="514"/>
        <end position="592"/>
    </location>
</feature>
<evidence type="ECO:0000259" key="2">
    <source>
        <dbReference type="Pfam" id="PF19846"/>
    </source>
</evidence>
<feature type="compositionally biased region" description="Basic and acidic residues" evidence="1">
    <location>
        <begin position="529"/>
        <end position="548"/>
    </location>
</feature>